<comment type="caution">
    <text evidence="2">The sequence shown here is derived from an EMBL/GenBank/DDBJ whole genome shotgun (WGS) entry which is preliminary data.</text>
</comment>
<dbReference type="Proteomes" id="UP001156389">
    <property type="component" value="Unassembled WGS sequence"/>
</dbReference>
<accession>A0ABT2JKT2</accession>
<proteinExistence type="predicted"/>
<reference evidence="2 3" key="1">
    <citation type="submission" date="2021-10" db="EMBL/GenBank/DDBJ databases">
        <title>Streptomyces gossypii sp. nov., isolated from soil collected from cotton field.</title>
        <authorList>
            <person name="Ge X."/>
            <person name="Chen X."/>
            <person name="Liu W."/>
        </authorList>
    </citation>
    <scope>NUCLEOTIDE SEQUENCE [LARGE SCALE GENOMIC DNA]</scope>
    <source>
        <strain evidence="2 3">N2-109</strain>
    </source>
</reference>
<keyword evidence="3" id="KW-1185">Reference proteome</keyword>
<gene>
    <name evidence="2" type="ORF">LHJ74_00755</name>
</gene>
<feature type="region of interest" description="Disordered" evidence="1">
    <location>
        <begin position="1"/>
        <end position="21"/>
    </location>
</feature>
<evidence type="ECO:0000313" key="2">
    <source>
        <dbReference type="EMBL" id="MCT2588487.1"/>
    </source>
</evidence>
<sequence>MRTVKSPPTSRTQESAPDPVSVTGTVEAYDTYEIVRVSCPECAQPIALFADEERLPEHALCPTRWDPFGLTVCPGTGRDAAEAPLADSERGAQEEDVAALLTLPKGLDWRMQPFSHAGGHLSRPQRVPAQALGH</sequence>
<dbReference type="RefSeq" id="WP_260215397.1">
    <property type="nucleotide sequence ID" value="NZ_JAJAGO010000001.1"/>
</dbReference>
<evidence type="ECO:0000313" key="3">
    <source>
        <dbReference type="Proteomes" id="UP001156389"/>
    </source>
</evidence>
<dbReference type="EMBL" id="JAJAGO010000001">
    <property type="protein sequence ID" value="MCT2588487.1"/>
    <property type="molecule type" value="Genomic_DNA"/>
</dbReference>
<organism evidence="2 3">
    <name type="scientific">Streptomyces gossypii</name>
    <dbReference type="NCBI Taxonomy" id="2883101"/>
    <lineage>
        <taxon>Bacteria</taxon>
        <taxon>Bacillati</taxon>
        <taxon>Actinomycetota</taxon>
        <taxon>Actinomycetes</taxon>
        <taxon>Kitasatosporales</taxon>
        <taxon>Streptomycetaceae</taxon>
        <taxon>Streptomyces</taxon>
    </lineage>
</organism>
<evidence type="ECO:0000256" key="1">
    <source>
        <dbReference type="SAM" id="MobiDB-lite"/>
    </source>
</evidence>
<name>A0ABT2JKT2_9ACTN</name>
<protein>
    <submittedName>
        <fullName evidence="2">Uncharacterized protein</fullName>
    </submittedName>
</protein>
<feature type="compositionally biased region" description="Polar residues" evidence="1">
    <location>
        <begin position="1"/>
        <end position="15"/>
    </location>
</feature>
<feature type="region of interest" description="Disordered" evidence="1">
    <location>
        <begin position="114"/>
        <end position="134"/>
    </location>
</feature>